<comment type="caution">
    <text evidence="1">The sequence shown here is derived from an EMBL/GenBank/DDBJ whole genome shotgun (WGS) entry which is preliminary data.</text>
</comment>
<dbReference type="InterPro" id="IPR017853">
    <property type="entry name" value="GH"/>
</dbReference>
<dbReference type="EMBL" id="DVJQ01000007">
    <property type="protein sequence ID" value="HIS73530.1"/>
    <property type="molecule type" value="Genomic_DNA"/>
</dbReference>
<gene>
    <name evidence="1" type="ORF">IAA86_00755</name>
</gene>
<reference evidence="1" key="2">
    <citation type="journal article" date="2021" name="PeerJ">
        <title>Extensive microbial diversity within the chicken gut microbiome revealed by metagenomics and culture.</title>
        <authorList>
            <person name="Gilroy R."/>
            <person name="Ravi A."/>
            <person name="Getino M."/>
            <person name="Pursley I."/>
            <person name="Horton D.L."/>
            <person name="Alikhan N.F."/>
            <person name="Baker D."/>
            <person name="Gharbi K."/>
            <person name="Hall N."/>
            <person name="Watson M."/>
            <person name="Adriaenssens E.M."/>
            <person name="Foster-Nyarko E."/>
            <person name="Jarju S."/>
            <person name="Secka A."/>
            <person name="Antonio M."/>
            <person name="Oren A."/>
            <person name="Chaudhuri R.R."/>
            <person name="La Ragione R."/>
            <person name="Hildebrand F."/>
            <person name="Pallen M.J."/>
        </authorList>
    </citation>
    <scope>NUCLEOTIDE SEQUENCE</scope>
    <source>
        <strain evidence="1">CHK152-2871</strain>
    </source>
</reference>
<proteinExistence type="predicted"/>
<dbReference type="Gene3D" id="3.20.20.80">
    <property type="entry name" value="Glycosidases"/>
    <property type="match status" value="1"/>
</dbReference>
<organism evidence="1 2">
    <name type="scientific">Candidatus Galligastranaerophilus intestinavium</name>
    <dbReference type="NCBI Taxonomy" id="2840836"/>
    <lineage>
        <taxon>Bacteria</taxon>
        <taxon>Candidatus Galligastranaerophilus</taxon>
    </lineage>
</organism>
<dbReference type="AlphaFoldDB" id="A0A9D1FHX8"/>
<name>A0A9D1FHX8_9BACT</name>
<evidence type="ECO:0000313" key="2">
    <source>
        <dbReference type="Proteomes" id="UP000886865"/>
    </source>
</evidence>
<dbReference type="SUPFAM" id="SSF51445">
    <property type="entry name" value="(Trans)glycosidases"/>
    <property type="match status" value="1"/>
</dbReference>
<protein>
    <submittedName>
        <fullName evidence="1">Uncharacterized protein</fullName>
    </submittedName>
</protein>
<reference evidence="1" key="1">
    <citation type="submission" date="2020-10" db="EMBL/GenBank/DDBJ databases">
        <authorList>
            <person name="Gilroy R."/>
        </authorList>
    </citation>
    <scope>NUCLEOTIDE SEQUENCE</scope>
    <source>
        <strain evidence="1">CHK152-2871</strain>
    </source>
</reference>
<sequence>MLNLITPKANENSFLSNFDINLQFAKLKEIYGIKDIDPKRMEYLSNTIQKYGYLPYPHYKTLEELSSGEIIFAFCEKLKREGTYDGEKFVNFTNPSALSRRKVKHSNWFKKEGHNIKLISLAGLGSDPNRAGKFIDWLAQVVSLDCGNKELNIMPATLYLIPFHPREFECAYLPKSSDVSKNLEDEKIAKFLGLSAKEQVKFFITLAQLAGHPVIYDILPQTGRFSKIILTHPYCARWIDVKSLDSQIKNFEKALKANNTKTYDDDLKEFKILISYKMSFKDKQEELLKRVENIIERTNGKKPKCEDDIVKHDEIIKALIKEGLWTMPGGAWCSAGVPIYDKMHKSGEYPTFKHYNFKGEDVTHFANLDCQTPYYFVYFEKNKFNTKVVDFFVDYMQNLQKEYNFDGFRVDHIDHVVDEVSQKSGMPISYRAPYKVLAKMNAKIKKHIPYFATLAEYMLWDGYFKEYHKDMHFDLLWGDDIVSQYIKTPEQIINDNLRLETYNAKGSKTNPLSILKAYNNQDGEFREIDQYPGQLGEAGALFKWFKIKFLPGGKLAQRSALYVDGDESFTKTGIERVIGKEVSMIRNDNWSFYEKFNALNYFAQHSELLSKGKAVLHVQSEDGFCCWEIIGDKNSNESLFIVANYLSPSEKVNVVDTAGNTRRMTRKGKAVANKTIKLKDNKKLSAFYDFRLDDMQKCQFVEIPMQEEITGSITFNTLQPAEFKVYKMKKPQ</sequence>
<dbReference type="Proteomes" id="UP000886865">
    <property type="component" value="Unassembled WGS sequence"/>
</dbReference>
<evidence type="ECO:0000313" key="1">
    <source>
        <dbReference type="EMBL" id="HIS73530.1"/>
    </source>
</evidence>
<accession>A0A9D1FHX8</accession>